<name>A0A5K7XJF1_9BACT</name>
<keyword evidence="2" id="KW-0732">Signal</keyword>
<dbReference type="AlphaFoldDB" id="A0A5K7XJF1"/>
<evidence type="ECO:0000313" key="3">
    <source>
        <dbReference type="EMBL" id="BBO35181.1"/>
    </source>
</evidence>
<protein>
    <submittedName>
        <fullName evidence="3">Uncharacterized protein</fullName>
    </submittedName>
</protein>
<feature type="chain" id="PRO_5024878708" evidence="2">
    <location>
        <begin position="29"/>
        <end position="702"/>
    </location>
</feature>
<accession>A0A5K7XJF1</accession>
<keyword evidence="4" id="KW-1185">Reference proteome</keyword>
<dbReference type="SUPFAM" id="SSF52317">
    <property type="entry name" value="Class I glutamine amidotransferase-like"/>
    <property type="match status" value="1"/>
</dbReference>
<reference evidence="4" key="1">
    <citation type="submission" date="2019-10" db="EMBL/GenBank/DDBJ databases">
        <title>Lacipirellula parvula gen. nov., sp. nov., representing a lineage of planctomycetes widespread in freshwater anoxic habitats, and description of the family Lacipirellulaceae.</title>
        <authorList>
            <person name="Dedysh S.N."/>
            <person name="Kulichevskaya I.S."/>
            <person name="Beletsky A.V."/>
            <person name="Rakitin A.L."/>
            <person name="Mardanov A.V."/>
            <person name="Ivanova A.A."/>
            <person name="Saltykova V.X."/>
            <person name="Rijpstra W.I.C."/>
            <person name="Sinninghe Damste J.S."/>
            <person name="Ravin N.V."/>
        </authorList>
    </citation>
    <scope>NUCLEOTIDE SEQUENCE [LARGE SCALE GENOMIC DNA]</scope>
    <source>
        <strain evidence="4">PX69</strain>
    </source>
</reference>
<dbReference type="InterPro" id="IPR029062">
    <property type="entry name" value="Class_I_gatase-like"/>
</dbReference>
<dbReference type="CDD" id="cd03143">
    <property type="entry name" value="A4_beta-galactosidase_middle_domain"/>
    <property type="match status" value="1"/>
</dbReference>
<evidence type="ECO:0000256" key="1">
    <source>
        <dbReference type="SAM" id="MobiDB-lite"/>
    </source>
</evidence>
<evidence type="ECO:0000256" key="2">
    <source>
        <dbReference type="SAM" id="SignalP"/>
    </source>
</evidence>
<gene>
    <name evidence="3" type="ORF">PLANPX_4793</name>
</gene>
<dbReference type="EMBL" id="AP021861">
    <property type="protein sequence ID" value="BBO35181.1"/>
    <property type="molecule type" value="Genomic_DNA"/>
</dbReference>
<feature type="region of interest" description="Disordered" evidence="1">
    <location>
        <begin position="212"/>
        <end position="231"/>
    </location>
</feature>
<feature type="signal peptide" evidence="2">
    <location>
        <begin position="1"/>
        <end position="28"/>
    </location>
</feature>
<evidence type="ECO:0000313" key="4">
    <source>
        <dbReference type="Proteomes" id="UP000326837"/>
    </source>
</evidence>
<dbReference type="RefSeq" id="WP_152100613.1">
    <property type="nucleotide sequence ID" value="NZ_AP021861.1"/>
</dbReference>
<dbReference type="KEGG" id="lpav:PLANPX_4793"/>
<dbReference type="Proteomes" id="UP000326837">
    <property type="component" value="Chromosome"/>
</dbReference>
<organism evidence="3 4">
    <name type="scientific">Lacipirellula parvula</name>
    <dbReference type="NCBI Taxonomy" id="2650471"/>
    <lineage>
        <taxon>Bacteria</taxon>
        <taxon>Pseudomonadati</taxon>
        <taxon>Planctomycetota</taxon>
        <taxon>Planctomycetia</taxon>
        <taxon>Pirellulales</taxon>
        <taxon>Lacipirellulaceae</taxon>
        <taxon>Lacipirellula</taxon>
    </lineage>
</organism>
<sequence length="702" mass="77074">MSTALHSLQRLLAIVAAFCVLANATIQAAAPVLVLTDGTAQNKFGNYFAEIMRGEGLLAFEQRERVSLTAANESPLSNYKAIVLAEMSLSPGEHTLLRNYVAAGGTLISARPDTGLSDVFGVEFAGNRPERTLQYYAVDPSQRPGAGMTQGALQYHGVAANYNLQGATAVASLYANAETPSNYPAVTSNYYGAGQAIAFSFDPAKSVVLTRQGNPDWKNTEGDGVPEYRPHDMFTRTDGRTYYDVERMAIPHADELQRFLANVLIDANSAPMPRMWYLPGNHKTLMVNTGDGEDNYGAQFNQVLNDAASYGGTFSVYLRDIGVANTTAAQEAAWRAASHEVGVHMYADGIDGAGASPHMTYAYDRVVSALENKFGHTARTARSHTIDWTGWVDMARIEANRGTQLDTNYYHYLNGNLFDSVTTNGYFTGSGLAQRFIDENGQMLGIYQAATQWTDEWFGNFGMTGEQAVNIMTTMFETAEREGYYSAFVNNIHPVRYYGTDITHEWANAIWQYCQERDIPMWSAEKLLDFNLARNESQFANVAYAPGSLEFDYIAGAADFDLTLMLPLDWSGDQLTSISMDGSPIEWFVEEIKGIEYAMFTTPVAKAHFAASYAALQSADFNFDGRVDELDLARWRESFGFDELADANGDGVTDGADFLVWQRQFSAETPASAASIPEPTSVLLLTAAAACVLPRRRSGRTH</sequence>
<feature type="compositionally biased region" description="Basic and acidic residues" evidence="1">
    <location>
        <begin position="218"/>
        <end position="231"/>
    </location>
</feature>
<proteinExistence type="predicted"/>
<dbReference type="Gene3D" id="3.40.50.880">
    <property type="match status" value="1"/>
</dbReference>